<dbReference type="EMBL" id="CM023481">
    <property type="protein sequence ID" value="KAH6949007.1"/>
    <property type="molecule type" value="Genomic_DNA"/>
</dbReference>
<gene>
    <name evidence="1" type="ORF">HPB50_027445</name>
</gene>
<dbReference type="Proteomes" id="UP000821845">
    <property type="component" value="Chromosome 1"/>
</dbReference>
<evidence type="ECO:0000313" key="2">
    <source>
        <dbReference type="Proteomes" id="UP000821845"/>
    </source>
</evidence>
<comment type="caution">
    <text evidence="1">The sequence shown here is derived from an EMBL/GenBank/DDBJ whole genome shotgun (WGS) entry which is preliminary data.</text>
</comment>
<protein>
    <submittedName>
        <fullName evidence="1">Uncharacterized protein</fullName>
    </submittedName>
</protein>
<proteinExistence type="predicted"/>
<name>A0ACB7TN63_HYAAI</name>
<organism evidence="1 2">
    <name type="scientific">Hyalomma asiaticum</name>
    <name type="common">Tick</name>
    <dbReference type="NCBI Taxonomy" id="266040"/>
    <lineage>
        <taxon>Eukaryota</taxon>
        <taxon>Metazoa</taxon>
        <taxon>Ecdysozoa</taxon>
        <taxon>Arthropoda</taxon>
        <taxon>Chelicerata</taxon>
        <taxon>Arachnida</taxon>
        <taxon>Acari</taxon>
        <taxon>Parasitiformes</taxon>
        <taxon>Ixodida</taxon>
        <taxon>Ixodoidea</taxon>
        <taxon>Ixodidae</taxon>
        <taxon>Hyalomminae</taxon>
        <taxon>Hyalomma</taxon>
    </lineage>
</organism>
<keyword evidence="2" id="KW-1185">Reference proteome</keyword>
<evidence type="ECO:0000313" key="1">
    <source>
        <dbReference type="EMBL" id="KAH6949007.1"/>
    </source>
</evidence>
<accession>A0ACB7TN63</accession>
<reference evidence="1" key="1">
    <citation type="submission" date="2020-05" db="EMBL/GenBank/DDBJ databases">
        <title>Large-scale comparative analyses of tick genomes elucidate their genetic diversity and vector capacities.</title>
        <authorList>
            <person name="Jia N."/>
            <person name="Wang J."/>
            <person name="Shi W."/>
            <person name="Du L."/>
            <person name="Sun Y."/>
            <person name="Zhan W."/>
            <person name="Jiang J."/>
            <person name="Wang Q."/>
            <person name="Zhang B."/>
            <person name="Ji P."/>
            <person name="Sakyi L.B."/>
            <person name="Cui X."/>
            <person name="Yuan T."/>
            <person name="Jiang B."/>
            <person name="Yang W."/>
            <person name="Lam T.T.-Y."/>
            <person name="Chang Q."/>
            <person name="Ding S."/>
            <person name="Wang X."/>
            <person name="Zhu J."/>
            <person name="Ruan X."/>
            <person name="Zhao L."/>
            <person name="Wei J."/>
            <person name="Que T."/>
            <person name="Du C."/>
            <person name="Cheng J."/>
            <person name="Dai P."/>
            <person name="Han X."/>
            <person name="Huang E."/>
            <person name="Gao Y."/>
            <person name="Liu J."/>
            <person name="Shao H."/>
            <person name="Ye R."/>
            <person name="Li L."/>
            <person name="Wei W."/>
            <person name="Wang X."/>
            <person name="Wang C."/>
            <person name="Yang T."/>
            <person name="Huo Q."/>
            <person name="Li W."/>
            <person name="Guo W."/>
            <person name="Chen H."/>
            <person name="Zhou L."/>
            <person name="Ni X."/>
            <person name="Tian J."/>
            <person name="Zhou Y."/>
            <person name="Sheng Y."/>
            <person name="Liu T."/>
            <person name="Pan Y."/>
            <person name="Xia L."/>
            <person name="Li J."/>
            <person name="Zhao F."/>
            <person name="Cao W."/>
        </authorList>
    </citation>
    <scope>NUCLEOTIDE SEQUENCE</scope>
    <source>
        <strain evidence="1">Hyas-2018</strain>
    </source>
</reference>
<sequence length="78" mass="8279">MPTPGAKRSSTPGWMTSSPESSTMMSRVTRCGLPDKSNTCLSLISTGRPPPTEKLCMSQHSRTADAPAGRCFIVAKGH</sequence>